<dbReference type="PROSITE" id="PS51328">
    <property type="entry name" value="L_LECTIN_LIKE"/>
    <property type="match status" value="1"/>
</dbReference>
<feature type="transmembrane region" description="Helical" evidence="8">
    <location>
        <begin position="389"/>
        <end position="410"/>
    </location>
</feature>
<evidence type="ECO:0000256" key="9">
    <source>
        <dbReference type="SAM" id="SignalP"/>
    </source>
</evidence>
<evidence type="ECO:0000256" key="7">
    <source>
        <dbReference type="SAM" id="MobiDB-lite"/>
    </source>
</evidence>
<dbReference type="InterPro" id="IPR013320">
    <property type="entry name" value="ConA-like_dom_sf"/>
</dbReference>
<dbReference type="InterPro" id="IPR051136">
    <property type="entry name" value="Intracellular_Lectin-GPT"/>
</dbReference>
<evidence type="ECO:0000256" key="4">
    <source>
        <dbReference type="ARBA" id="ARBA00022989"/>
    </source>
</evidence>
<keyword evidence="5 8" id="KW-0472">Membrane</keyword>
<evidence type="ECO:0000256" key="5">
    <source>
        <dbReference type="ARBA" id="ARBA00023136"/>
    </source>
</evidence>
<keyword evidence="3 9" id="KW-0732">Signal</keyword>
<dbReference type="EMBL" id="KV454291">
    <property type="protein sequence ID" value="ODQ74979.1"/>
    <property type="molecule type" value="Genomic_DNA"/>
</dbReference>
<evidence type="ECO:0000256" key="1">
    <source>
        <dbReference type="ARBA" id="ARBA00004479"/>
    </source>
</evidence>
<feature type="coiled-coil region" evidence="6">
    <location>
        <begin position="278"/>
        <end position="329"/>
    </location>
</feature>
<protein>
    <recommendedName>
        <fullName evidence="10">L-type lectin-like domain-containing protein</fullName>
    </recommendedName>
</protein>
<dbReference type="PANTHER" id="PTHR12223:SF28">
    <property type="entry name" value="LECTIN, MANNOSE BINDING 1 LIKE"/>
    <property type="match status" value="1"/>
</dbReference>
<keyword evidence="12" id="KW-1185">Reference proteome</keyword>
<dbReference type="GO" id="GO:0005537">
    <property type="term" value="F:D-mannose binding"/>
    <property type="evidence" value="ECO:0007669"/>
    <property type="project" value="TreeGrafter"/>
</dbReference>
<reference evidence="11 12" key="1">
    <citation type="journal article" date="2016" name="Proc. Natl. Acad. Sci. U.S.A.">
        <title>Comparative genomics of biotechnologically important yeasts.</title>
        <authorList>
            <person name="Riley R."/>
            <person name="Haridas S."/>
            <person name="Wolfe K.H."/>
            <person name="Lopes M.R."/>
            <person name="Hittinger C.T."/>
            <person name="Goeker M."/>
            <person name="Salamov A.A."/>
            <person name="Wisecaver J.H."/>
            <person name="Long T.M."/>
            <person name="Calvey C.H."/>
            <person name="Aerts A.L."/>
            <person name="Barry K.W."/>
            <person name="Choi C."/>
            <person name="Clum A."/>
            <person name="Coughlan A.Y."/>
            <person name="Deshpande S."/>
            <person name="Douglass A.P."/>
            <person name="Hanson S.J."/>
            <person name="Klenk H.-P."/>
            <person name="LaButti K.M."/>
            <person name="Lapidus A."/>
            <person name="Lindquist E.A."/>
            <person name="Lipzen A.M."/>
            <person name="Meier-Kolthoff J.P."/>
            <person name="Ohm R.A."/>
            <person name="Otillar R.P."/>
            <person name="Pangilinan J.L."/>
            <person name="Peng Y."/>
            <person name="Rokas A."/>
            <person name="Rosa C.A."/>
            <person name="Scheuner C."/>
            <person name="Sibirny A.A."/>
            <person name="Slot J.C."/>
            <person name="Stielow J.B."/>
            <person name="Sun H."/>
            <person name="Kurtzman C.P."/>
            <person name="Blackwell M."/>
            <person name="Grigoriev I.V."/>
            <person name="Jeffries T.W."/>
        </authorList>
    </citation>
    <scope>NUCLEOTIDE SEQUENCE [LARGE SCALE GENOMIC DNA]</scope>
    <source>
        <strain evidence="11 12">NRRL Y-11557</strain>
    </source>
</reference>
<keyword evidence="4 8" id="KW-1133">Transmembrane helix</keyword>
<dbReference type="SUPFAM" id="SSF49899">
    <property type="entry name" value="Concanavalin A-like lectins/glucanases"/>
    <property type="match status" value="1"/>
</dbReference>
<organism evidence="11 12">
    <name type="scientific">Lipomyces starkeyi NRRL Y-11557</name>
    <dbReference type="NCBI Taxonomy" id="675824"/>
    <lineage>
        <taxon>Eukaryota</taxon>
        <taxon>Fungi</taxon>
        <taxon>Dikarya</taxon>
        <taxon>Ascomycota</taxon>
        <taxon>Saccharomycotina</taxon>
        <taxon>Lipomycetes</taxon>
        <taxon>Lipomycetales</taxon>
        <taxon>Lipomycetaceae</taxon>
        <taxon>Lipomyces</taxon>
    </lineage>
</organism>
<evidence type="ECO:0000256" key="8">
    <source>
        <dbReference type="SAM" id="Phobius"/>
    </source>
</evidence>
<feature type="domain" description="L-type lectin-like" evidence="10">
    <location>
        <begin position="27"/>
        <end position="234"/>
    </location>
</feature>
<proteinExistence type="predicted"/>
<dbReference type="Proteomes" id="UP000094385">
    <property type="component" value="Unassembled WGS sequence"/>
</dbReference>
<dbReference type="Pfam" id="PF03388">
    <property type="entry name" value="Lectin_leg-like"/>
    <property type="match status" value="1"/>
</dbReference>
<accession>A0A1E3QBA5</accession>
<dbReference type="GO" id="GO:0000139">
    <property type="term" value="C:Golgi membrane"/>
    <property type="evidence" value="ECO:0007669"/>
    <property type="project" value="TreeGrafter"/>
</dbReference>
<evidence type="ECO:0000256" key="6">
    <source>
        <dbReference type="SAM" id="Coils"/>
    </source>
</evidence>
<dbReference type="GO" id="GO:0030134">
    <property type="term" value="C:COPII-coated ER to Golgi transport vesicle"/>
    <property type="evidence" value="ECO:0007669"/>
    <property type="project" value="TreeGrafter"/>
</dbReference>
<feature type="compositionally biased region" description="Basic and acidic residues" evidence="7">
    <location>
        <begin position="253"/>
        <end position="265"/>
    </location>
</feature>
<dbReference type="InterPro" id="IPR005052">
    <property type="entry name" value="Lectin_leg"/>
</dbReference>
<comment type="subcellular location">
    <subcellularLocation>
        <location evidence="1">Membrane</location>
        <topology evidence="1">Single-pass type I membrane protein</topology>
    </subcellularLocation>
</comment>
<dbReference type="STRING" id="675824.A0A1E3QBA5"/>
<sequence>MRGSPLYHGVLGVIALLGTCAPVVATDQLNPLLSLGTPISRDKHTIPEWDKLGAVTVEADRVFLTAPGEKGQSGAIWTHNTNSYATWVTELTFRASGGERPGGGLAIWYTAQKEQGPIYGSRDFWDGLGIFIDSMGGQGNVRGHLNDGTISYAALPEPQTQAFAQCLLRYRNTGSMVSLRLTVGPRLLQVEVDGRVCFETNKVALPPNYYLGVSAASYDNPDSFELFSFKTTGSGVAQSNPGPKQPTRPDQQTPREERPDHDEKSAETIKELVSSDRLVALQRTAESNLEKINSLSDEVESLHSLKPLLERLDQRLGRIESVVSRTEAQFHGATANMHESTKQNIAAEITRLTEKLDSVDHVIREHTSSLIGTIPDTIHEAVTKGGPSIWAAAFVFIAIQGGLVIGYLIYKKRRADYHPKYL</sequence>
<dbReference type="Gene3D" id="2.60.120.200">
    <property type="match status" value="1"/>
</dbReference>
<evidence type="ECO:0000256" key="3">
    <source>
        <dbReference type="ARBA" id="ARBA00022729"/>
    </source>
</evidence>
<feature type="region of interest" description="Disordered" evidence="7">
    <location>
        <begin position="232"/>
        <end position="265"/>
    </location>
</feature>
<evidence type="ECO:0000256" key="2">
    <source>
        <dbReference type="ARBA" id="ARBA00022692"/>
    </source>
</evidence>
<keyword evidence="2 8" id="KW-0812">Transmembrane</keyword>
<dbReference type="OrthoDB" id="10265193at2759"/>
<feature type="chain" id="PRO_5009134155" description="L-type lectin-like domain-containing protein" evidence="9">
    <location>
        <begin position="26"/>
        <end position="422"/>
    </location>
</feature>
<dbReference type="GO" id="GO:0005793">
    <property type="term" value="C:endoplasmic reticulum-Golgi intermediate compartment"/>
    <property type="evidence" value="ECO:0007669"/>
    <property type="project" value="TreeGrafter"/>
</dbReference>
<keyword evidence="6" id="KW-0175">Coiled coil</keyword>
<evidence type="ECO:0000259" key="10">
    <source>
        <dbReference type="PROSITE" id="PS51328"/>
    </source>
</evidence>
<dbReference type="GO" id="GO:0005789">
    <property type="term" value="C:endoplasmic reticulum membrane"/>
    <property type="evidence" value="ECO:0007669"/>
    <property type="project" value="TreeGrafter"/>
</dbReference>
<feature type="signal peptide" evidence="9">
    <location>
        <begin position="1"/>
        <end position="25"/>
    </location>
</feature>
<gene>
    <name evidence="11" type="ORF">LIPSTDRAFT_235024</name>
</gene>
<name>A0A1E3QBA5_LIPST</name>
<evidence type="ECO:0000313" key="11">
    <source>
        <dbReference type="EMBL" id="ODQ74979.1"/>
    </source>
</evidence>
<dbReference type="GO" id="GO:0006888">
    <property type="term" value="P:endoplasmic reticulum to Golgi vesicle-mediated transport"/>
    <property type="evidence" value="ECO:0007669"/>
    <property type="project" value="TreeGrafter"/>
</dbReference>
<evidence type="ECO:0000313" key="12">
    <source>
        <dbReference type="Proteomes" id="UP000094385"/>
    </source>
</evidence>
<dbReference type="AlphaFoldDB" id="A0A1E3QBA5"/>
<feature type="compositionally biased region" description="Polar residues" evidence="7">
    <location>
        <begin position="232"/>
        <end position="252"/>
    </location>
</feature>
<dbReference type="PANTHER" id="PTHR12223">
    <property type="entry name" value="VESICULAR MANNOSE-BINDING LECTIN"/>
    <property type="match status" value="1"/>
</dbReference>